<keyword evidence="3" id="KW-1185">Reference proteome</keyword>
<protein>
    <submittedName>
        <fullName evidence="2">Uncharacterized protein</fullName>
    </submittedName>
</protein>
<dbReference type="KEGG" id="htr:EPV75_02940"/>
<gene>
    <name evidence="2" type="ORF">EPV75_02940</name>
</gene>
<evidence type="ECO:0000256" key="1">
    <source>
        <dbReference type="SAM" id="Phobius"/>
    </source>
</evidence>
<feature type="transmembrane region" description="Helical" evidence="1">
    <location>
        <begin position="7"/>
        <end position="29"/>
    </location>
</feature>
<dbReference type="EMBL" id="CP035033">
    <property type="protein sequence ID" value="QAB14699.1"/>
    <property type="molecule type" value="Genomic_DNA"/>
</dbReference>
<dbReference type="AlphaFoldDB" id="A0A451G5B8"/>
<evidence type="ECO:0000313" key="3">
    <source>
        <dbReference type="Proteomes" id="UP000285478"/>
    </source>
</evidence>
<keyword evidence="1" id="KW-0472">Membrane</keyword>
<dbReference type="RefSeq" id="WP_128384407.1">
    <property type="nucleotide sequence ID" value="NZ_CP035033.1"/>
</dbReference>
<sequence length="328" mass="36047">MKRNQSGFVLGVIIVVMVLGATAFFGLYAQNWLFQNQDQTRLTALHQLNDVKQQLLKYAQLQPELYLSDLKANTRTDKESKKIPGLGYLPCPDLDGDGSVSEAETSCGNPRNISDDTTGFVYGFLPVGFTTRNIFFGGLAPKQFFYVVDERFVNGNNAYNNGSTGRYAPLNPVLSPAQAPDAGTALSDGTLPWIALNGREGYVALIVFPNAAQVFPDGYAQDRTQAGDAQARIGDYLDRRYDGNGVRVNGNADGDRFFFSESSENIGVNDLVVGVTLEEWQEAMMARLCAQRDRLASVPEESAYWLNEYDADNNQAGSGWRAWLGDCP</sequence>
<dbReference type="Proteomes" id="UP000285478">
    <property type="component" value="Chromosome"/>
</dbReference>
<name>A0A451G5B8_9GAMM</name>
<evidence type="ECO:0000313" key="2">
    <source>
        <dbReference type="EMBL" id="QAB14699.1"/>
    </source>
</evidence>
<proteinExistence type="predicted"/>
<keyword evidence="1" id="KW-0812">Transmembrane</keyword>
<organism evidence="2 3">
    <name type="scientific">Hydrogenovibrio thermophilus</name>
    <dbReference type="NCBI Taxonomy" id="265883"/>
    <lineage>
        <taxon>Bacteria</taxon>
        <taxon>Pseudomonadati</taxon>
        <taxon>Pseudomonadota</taxon>
        <taxon>Gammaproteobacteria</taxon>
        <taxon>Thiotrichales</taxon>
        <taxon>Piscirickettsiaceae</taxon>
        <taxon>Hydrogenovibrio</taxon>
    </lineage>
</organism>
<keyword evidence="1" id="KW-1133">Transmembrane helix</keyword>
<reference evidence="2 3" key="1">
    <citation type="journal article" date="2018" name="Environ. Microbiol.">
        <title>Genomes of ubiquitous marine and hypersaline Hydrogenovibrio, Thiomicrorhabdus and Thiomicrospira spp. encode a diversity of mechanisms to sustain chemolithoautotrophy in heterogeneous environments.</title>
        <authorList>
            <person name="Scott K.M."/>
            <person name="Williams J."/>
            <person name="Porter C.M.B."/>
            <person name="Russel S."/>
            <person name="Harmer T.L."/>
            <person name="Paul J.H."/>
            <person name="Antonen K.M."/>
            <person name="Bridges M.K."/>
            <person name="Camper G.J."/>
            <person name="Campla C.K."/>
            <person name="Casella L.G."/>
            <person name="Chase E."/>
            <person name="Conrad J.W."/>
            <person name="Cruz M.C."/>
            <person name="Dunlap D.S."/>
            <person name="Duran L."/>
            <person name="Fahsbender E.M."/>
            <person name="Goldsmith D.B."/>
            <person name="Keeley R.F."/>
            <person name="Kondoff M.R."/>
            <person name="Kussy B.I."/>
            <person name="Lane M.K."/>
            <person name="Lawler S."/>
            <person name="Leigh B.A."/>
            <person name="Lewis C."/>
            <person name="Lostal L.M."/>
            <person name="Marking D."/>
            <person name="Mancera P.A."/>
            <person name="McClenthan E.C."/>
            <person name="McIntyre E.A."/>
            <person name="Mine J.A."/>
            <person name="Modi S."/>
            <person name="Moore B.D."/>
            <person name="Morgan W.A."/>
            <person name="Nelson K.M."/>
            <person name="Nguyen K.N."/>
            <person name="Ogburn N."/>
            <person name="Parrino D.G."/>
            <person name="Pedapudi A.D."/>
            <person name="Pelham R.P."/>
            <person name="Preece A.M."/>
            <person name="Rampersad E.A."/>
            <person name="Richardson J.C."/>
            <person name="Rodgers C.M."/>
            <person name="Schaffer B.L."/>
            <person name="Sheridan N.E."/>
            <person name="Solone M.R."/>
            <person name="Staley Z.R."/>
            <person name="Tabuchi M."/>
            <person name="Waide R.J."/>
            <person name="Wanjugi P.W."/>
            <person name="Young S."/>
            <person name="Clum A."/>
            <person name="Daum C."/>
            <person name="Huntemann M."/>
            <person name="Ivanova N."/>
            <person name="Kyrpides N."/>
            <person name="Mikhailova N."/>
            <person name="Palaniappan K."/>
            <person name="Pillay M."/>
            <person name="Reddy T.B.K."/>
            <person name="Shapiro N."/>
            <person name="Stamatis D."/>
            <person name="Varghese N."/>
            <person name="Woyke T."/>
            <person name="Boden R."/>
            <person name="Freyermuth S.K."/>
            <person name="Kerfeld C.A."/>
        </authorList>
    </citation>
    <scope>NUCLEOTIDE SEQUENCE [LARGE SCALE GENOMIC DNA]</scope>
    <source>
        <strain evidence="2 3">JR-2</strain>
    </source>
</reference>
<accession>A0A451G5B8</accession>